<gene>
    <name evidence="2" type="ORF">LCGC14_2399780</name>
</gene>
<sequence length="32" mass="3468">NVEKQNKKAFGVVGIMSASLVAVIDYFLRRGG</sequence>
<keyword evidence="1" id="KW-0472">Membrane</keyword>
<feature type="non-terminal residue" evidence="2">
    <location>
        <position position="1"/>
    </location>
</feature>
<name>A0A0F9E808_9ZZZZ</name>
<dbReference type="EMBL" id="LAZR01036006">
    <property type="protein sequence ID" value="KKL25986.1"/>
    <property type="molecule type" value="Genomic_DNA"/>
</dbReference>
<comment type="caution">
    <text evidence="2">The sequence shown here is derived from an EMBL/GenBank/DDBJ whole genome shotgun (WGS) entry which is preliminary data.</text>
</comment>
<evidence type="ECO:0000256" key="1">
    <source>
        <dbReference type="SAM" id="Phobius"/>
    </source>
</evidence>
<accession>A0A0F9E808</accession>
<keyword evidence="1" id="KW-1133">Transmembrane helix</keyword>
<proteinExistence type="predicted"/>
<feature type="transmembrane region" description="Helical" evidence="1">
    <location>
        <begin position="9"/>
        <end position="28"/>
    </location>
</feature>
<keyword evidence="1" id="KW-0812">Transmembrane</keyword>
<dbReference type="AlphaFoldDB" id="A0A0F9E808"/>
<organism evidence="2">
    <name type="scientific">marine sediment metagenome</name>
    <dbReference type="NCBI Taxonomy" id="412755"/>
    <lineage>
        <taxon>unclassified sequences</taxon>
        <taxon>metagenomes</taxon>
        <taxon>ecological metagenomes</taxon>
    </lineage>
</organism>
<reference evidence="2" key="1">
    <citation type="journal article" date="2015" name="Nature">
        <title>Complex archaea that bridge the gap between prokaryotes and eukaryotes.</title>
        <authorList>
            <person name="Spang A."/>
            <person name="Saw J.H."/>
            <person name="Jorgensen S.L."/>
            <person name="Zaremba-Niedzwiedzka K."/>
            <person name="Martijn J."/>
            <person name="Lind A.E."/>
            <person name="van Eijk R."/>
            <person name="Schleper C."/>
            <person name="Guy L."/>
            <person name="Ettema T.J."/>
        </authorList>
    </citation>
    <scope>NUCLEOTIDE SEQUENCE</scope>
</reference>
<protein>
    <submittedName>
        <fullName evidence="2">Uncharacterized protein</fullName>
    </submittedName>
</protein>
<evidence type="ECO:0000313" key="2">
    <source>
        <dbReference type="EMBL" id="KKL25986.1"/>
    </source>
</evidence>